<evidence type="ECO:0000313" key="3">
    <source>
        <dbReference type="Proteomes" id="UP000823893"/>
    </source>
</evidence>
<name>A0A9D2N5Z4_9FIRM</name>
<protein>
    <submittedName>
        <fullName evidence="2">DUF368 domain-containing protein</fullName>
    </submittedName>
</protein>
<reference evidence="2" key="1">
    <citation type="journal article" date="2021" name="PeerJ">
        <title>Extensive microbial diversity within the chicken gut microbiome revealed by metagenomics and culture.</title>
        <authorList>
            <person name="Gilroy R."/>
            <person name="Ravi A."/>
            <person name="Getino M."/>
            <person name="Pursley I."/>
            <person name="Horton D.L."/>
            <person name="Alikhan N.F."/>
            <person name="Baker D."/>
            <person name="Gharbi K."/>
            <person name="Hall N."/>
            <person name="Watson M."/>
            <person name="Adriaenssens E.M."/>
            <person name="Foster-Nyarko E."/>
            <person name="Jarju S."/>
            <person name="Secka A."/>
            <person name="Antonio M."/>
            <person name="Oren A."/>
            <person name="Chaudhuri R.R."/>
            <person name="La Ragione R."/>
            <person name="Hildebrand F."/>
            <person name="Pallen M.J."/>
        </authorList>
    </citation>
    <scope>NUCLEOTIDE SEQUENCE</scope>
    <source>
        <strain evidence="2">ChiSxjej6B18-287</strain>
    </source>
</reference>
<feature type="transmembrane region" description="Helical" evidence="1">
    <location>
        <begin position="223"/>
        <end position="245"/>
    </location>
</feature>
<organism evidence="2 3">
    <name type="scientific">Candidatus Blautia merdigallinarum</name>
    <dbReference type="NCBI Taxonomy" id="2838495"/>
    <lineage>
        <taxon>Bacteria</taxon>
        <taxon>Bacillati</taxon>
        <taxon>Bacillota</taxon>
        <taxon>Clostridia</taxon>
        <taxon>Lachnospirales</taxon>
        <taxon>Lachnospiraceae</taxon>
        <taxon>Blautia</taxon>
    </lineage>
</organism>
<sequence>MNKNQKSRMSPIQFVFRVLQGALIGLGAVLPGISGGVLSVIFGIYKPIMELLSNPFKNFRTHVPKLIPVLIGGVIGFLGVANILSFFLEKYPDPSVCVFIGLITGMLPSLFREAGEQGRSKGSYISLAVCMCIIFALLIGLQMTSVEVTPNFFWYLFCGFCLALSIIAPGMSFSTLLMPLGLYTPFIDGIGHFNMEVLIPGGIGALVTVICLAKAVNALFDNFYSLAFHGIIGIVIAATVMIIPVSGFTSLGTAIVNILCIIVGILIALALDRFNSKVKVE</sequence>
<proteinExistence type="predicted"/>
<feature type="transmembrane region" description="Helical" evidence="1">
    <location>
        <begin position="153"/>
        <end position="177"/>
    </location>
</feature>
<comment type="caution">
    <text evidence="2">The sequence shown here is derived from an EMBL/GenBank/DDBJ whole genome shotgun (WGS) entry which is preliminary data.</text>
</comment>
<feature type="transmembrane region" description="Helical" evidence="1">
    <location>
        <begin position="251"/>
        <end position="271"/>
    </location>
</feature>
<reference evidence="2" key="2">
    <citation type="submission" date="2021-04" db="EMBL/GenBank/DDBJ databases">
        <authorList>
            <person name="Gilroy R."/>
        </authorList>
    </citation>
    <scope>NUCLEOTIDE SEQUENCE</scope>
    <source>
        <strain evidence="2">ChiSxjej6B18-287</strain>
    </source>
</reference>
<keyword evidence="1" id="KW-0472">Membrane</keyword>
<gene>
    <name evidence="2" type="ORF">H9935_07980</name>
</gene>
<feature type="transmembrane region" description="Helical" evidence="1">
    <location>
        <begin position="21"/>
        <end position="45"/>
    </location>
</feature>
<dbReference type="Proteomes" id="UP000823893">
    <property type="component" value="Unassembled WGS sequence"/>
</dbReference>
<dbReference type="PANTHER" id="PTHR37308">
    <property type="entry name" value="INTEGRAL MEMBRANE PROTEIN"/>
    <property type="match status" value="1"/>
</dbReference>
<accession>A0A9D2N5Z4</accession>
<dbReference type="InterPro" id="IPR007163">
    <property type="entry name" value="VCA0040-like"/>
</dbReference>
<keyword evidence="1" id="KW-0812">Transmembrane</keyword>
<evidence type="ECO:0000313" key="2">
    <source>
        <dbReference type="EMBL" id="HJC10744.1"/>
    </source>
</evidence>
<dbReference type="Pfam" id="PF04018">
    <property type="entry name" value="VCA0040-like"/>
    <property type="match status" value="2"/>
</dbReference>
<feature type="transmembrane region" description="Helical" evidence="1">
    <location>
        <begin position="197"/>
        <end position="216"/>
    </location>
</feature>
<feature type="transmembrane region" description="Helical" evidence="1">
    <location>
        <begin position="95"/>
        <end position="111"/>
    </location>
</feature>
<dbReference type="AlphaFoldDB" id="A0A9D2N5Z4"/>
<dbReference type="PANTHER" id="PTHR37308:SF1">
    <property type="entry name" value="POLYPRENYL-PHOSPHATE TRANSPORTER"/>
    <property type="match status" value="1"/>
</dbReference>
<evidence type="ECO:0000256" key="1">
    <source>
        <dbReference type="SAM" id="Phobius"/>
    </source>
</evidence>
<feature type="transmembrane region" description="Helical" evidence="1">
    <location>
        <begin position="65"/>
        <end position="88"/>
    </location>
</feature>
<feature type="transmembrane region" description="Helical" evidence="1">
    <location>
        <begin position="123"/>
        <end position="141"/>
    </location>
</feature>
<dbReference type="EMBL" id="DWWV01000101">
    <property type="protein sequence ID" value="HJC10744.1"/>
    <property type="molecule type" value="Genomic_DNA"/>
</dbReference>
<keyword evidence="1" id="KW-1133">Transmembrane helix</keyword>